<evidence type="ECO:0000313" key="7">
    <source>
        <dbReference type="Proteomes" id="UP000321676"/>
    </source>
</evidence>
<keyword evidence="4" id="KW-0456">Lyase</keyword>
<evidence type="ECO:0000256" key="3">
    <source>
        <dbReference type="ARBA" id="ARBA00011233"/>
    </source>
</evidence>
<keyword evidence="7" id="KW-1185">Reference proteome</keyword>
<evidence type="ECO:0000256" key="1">
    <source>
        <dbReference type="ARBA" id="ARBA00004761"/>
    </source>
</evidence>
<proteinExistence type="inferred from homology"/>
<organism evidence="6 7">
    <name type="scientific">Sphingobacterium mizutaii NBRC 14946 = DSM 11724</name>
    <dbReference type="NCBI Taxonomy" id="1220576"/>
    <lineage>
        <taxon>Bacteria</taxon>
        <taxon>Pseudomonadati</taxon>
        <taxon>Bacteroidota</taxon>
        <taxon>Sphingobacteriia</taxon>
        <taxon>Sphingobacteriales</taxon>
        <taxon>Sphingobacteriaceae</taxon>
        <taxon>Sphingobacterium</taxon>
    </lineage>
</organism>
<dbReference type="CDD" id="cd00452">
    <property type="entry name" value="KDPG_aldolase"/>
    <property type="match status" value="1"/>
</dbReference>
<evidence type="ECO:0000256" key="2">
    <source>
        <dbReference type="ARBA" id="ARBA00006906"/>
    </source>
</evidence>
<keyword evidence="5" id="KW-0119">Carbohydrate metabolism</keyword>
<comment type="pathway">
    <text evidence="1">Carbohydrate acid metabolism.</text>
</comment>
<dbReference type="SUPFAM" id="SSF51569">
    <property type="entry name" value="Aldolase"/>
    <property type="match status" value="1"/>
</dbReference>
<dbReference type="Pfam" id="PF01081">
    <property type="entry name" value="Aldolase"/>
    <property type="match status" value="1"/>
</dbReference>
<comment type="caution">
    <text evidence="6">The sequence shown here is derived from an EMBL/GenBank/DDBJ whole genome shotgun (WGS) entry which is preliminary data.</text>
</comment>
<dbReference type="EMBL" id="BJXH01000020">
    <property type="protein sequence ID" value="GEM68586.1"/>
    <property type="molecule type" value="Genomic_DNA"/>
</dbReference>
<dbReference type="InterPro" id="IPR000887">
    <property type="entry name" value="Aldlse_KDPG_KHG"/>
</dbReference>
<gene>
    <name evidence="6" type="ORF">SMI01S_21920</name>
</gene>
<sequence>MEKQTKMKEEIIKDIIRNPVIPVFYHDDVNTCIQILKSCYEGGIRVFEFVNRGNEAEQNFKALRNYKEEHFPDLRLGIGTIMHADDADRFIELGADFLVSPIFSECVASSANKNNILWIPGCMTPTEIAEAQLAGCTFVKLFPGETLGPGFLKSIKPIFPKLRFMPTGGVDCTEESINKWFEAGVSAVGLGSKLFVKVGGNYEYGQIAESCSKLLTWAKREV</sequence>
<reference evidence="6 7" key="1">
    <citation type="submission" date="2019-07" db="EMBL/GenBank/DDBJ databases">
        <title>Whole genome shotgun sequence of Sphingobacterium mizutaii NBRC 14946.</title>
        <authorList>
            <person name="Hosoyama A."/>
            <person name="Uohara A."/>
            <person name="Ohji S."/>
            <person name="Ichikawa N."/>
        </authorList>
    </citation>
    <scope>NUCLEOTIDE SEQUENCE [LARGE SCALE GENOMIC DNA]</scope>
    <source>
        <strain evidence="6 7">NBRC 14946</strain>
    </source>
</reference>
<evidence type="ECO:0000256" key="5">
    <source>
        <dbReference type="ARBA" id="ARBA00023277"/>
    </source>
</evidence>
<evidence type="ECO:0000256" key="4">
    <source>
        <dbReference type="ARBA" id="ARBA00023239"/>
    </source>
</evidence>
<protein>
    <submittedName>
        <fullName evidence="6">Bifunctional 4-hydroxy-2-oxoglutarate aldolase/2-dehydro-3-deoxy-phosphogluconate aldolase</fullName>
    </submittedName>
</protein>
<dbReference type="InterPro" id="IPR013785">
    <property type="entry name" value="Aldolase_TIM"/>
</dbReference>
<dbReference type="PANTHER" id="PTHR30246:SF1">
    <property type="entry name" value="2-DEHYDRO-3-DEOXY-6-PHOSPHOGALACTONATE ALDOLASE-RELATED"/>
    <property type="match status" value="1"/>
</dbReference>
<dbReference type="Proteomes" id="UP000321676">
    <property type="component" value="Unassembled WGS sequence"/>
</dbReference>
<accession>A0ABQ0W6J1</accession>
<comment type="similarity">
    <text evidence="2">Belongs to the KHG/KDPG aldolase family.</text>
</comment>
<name>A0ABQ0W6J1_9SPHI</name>
<comment type="subunit">
    <text evidence="3">Homotrimer.</text>
</comment>
<dbReference type="Gene3D" id="3.20.20.70">
    <property type="entry name" value="Aldolase class I"/>
    <property type="match status" value="1"/>
</dbReference>
<dbReference type="PANTHER" id="PTHR30246">
    <property type="entry name" value="2-KETO-3-DEOXY-6-PHOSPHOGLUCONATE ALDOLASE"/>
    <property type="match status" value="1"/>
</dbReference>
<evidence type="ECO:0000313" key="6">
    <source>
        <dbReference type="EMBL" id="GEM68586.1"/>
    </source>
</evidence>